<accession>A0A7Z0I0G2</accession>
<protein>
    <submittedName>
        <fullName evidence="3">MBG-2 domain-containing protein</fullName>
    </submittedName>
</protein>
<comment type="caution">
    <text evidence="3">The sequence shown here is derived from an EMBL/GenBank/DDBJ whole genome shotgun (WGS) entry which is preliminary data.</text>
</comment>
<gene>
    <name evidence="3" type="ORF">HUK65_11650</name>
</gene>
<dbReference type="Pfam" id="PF18676">
    <property type="entry name" value="MBG_2"/>
    <property type="match status" value="1"/>
</dbReference>
<feature type="domain" description="MBG" evidence="2">
    <location>
        <begin position="21"/>
        <end position="99"/>
    </location>
</feature>
<organism evidence="3 4">
    <name type="scientific">Rhabdonatronobacter sediminivivens</name>
    <dbReference type="NCBI Taxonomy" id="2743469"/>
    <lineage>
        <taxon>Bacteria</taxon>
        <taxon>Pseudomonadati</taxon>
        <taxon>Pseudomonadota</taxon>
        <taxon>Alphaproteobacteria</taxon>
        <taxon>Rhodobacterales</taxon>
        <taxon>Paracoccaceae</taxon>
        <taxon>Rhabdonatronobacter</taxon>
    </lineage>
</organism>
<evidence type="ECO:0000313" key="3">
    <source>
        <dbReference type="EMBL" id="NYS25647.1"/>
    </source>
</evidence>
<reference evidence="3 4" key="1">
    <citation type="journal article" date="2000" name="Arch. Microbiol.">
        <title>Rhodobaca bogoriensis gen. nov. and sp. nov., an alkaliphilic purple nonsulfur bacterium from African Rift Valley soda lakes.</title>
        <authorList>
            <person name="Milford A.D."/>
            <person name="Achenbach L.A."/>
            <person name="Jung D.O."/>
            <person name="Madigan M.T."/>
        </authorList>
    </citation>
    <scope>NUCLEOTIDE SEQUENCE [LARGE SCALE GENOMIC DNA]</scope>
    <source>
        <strain evidence="3 4">2376</strain>
    </source>
</reference>
<dbReference type="InterPro" id="IPR041286">
    <property type="entry name" value="MBG_2"/>
</dbReference>
<evidence type="ECO:0000259" key="2">
    <source>
        <dbReference type="Pfam" id="PF18676"/>
    </source>
</evidence>
<evidence type="ECO:0000256" key="1">
    <source>
        <dbReference type="SAM" id="MobiDB-lite"/>
    </source>
</evidence>
<dbReference type="Proteomes" id="UP000529417">
    <property type="component" value="Unassembled WGS sequence"/>
</dbReference>
<dbReference type="AlphaFoldDB" id="A0A7Z0I0G2"/>
<feature type="non-terminal residue" evidence="3">
    <location>
        <position position="1"/>
    </location>
</feature>
<name>A0A7Z0I0G2_9RHOB</name>
<sequence>GLANYTITFADGTLSVTPAPLTITAEDREKVFGEELELGTTAFADSGLRNDDRVDSVFLFSAGTPADAPVAASPYAIEVSDPVGSGLGNYVITLLPGQLVVLPDDSLPPEPDPSTQPPALVTPVFDLPNPPDTITVFDVSDGPSDPGPVTPVDSAPGETATATTEAAEAQQVQGAMDSAATGVQQAMQACRQETPLGSELLDCIANALGSYASALDDLALDLPPELAQVSAIIRQAQTGVRDIRTRTDARLATAATDAERRAIERDAVEEAVGVVRGAADEVRRAIELIRADDPQLVSVFSAQGASVVRAIESVEIELVRAIGI</sequence>
<evidence type="ECO:0000313" key="4">
    <source>
        <dbReference type="Proteomes" id="UP000529417"/>
    </source>
</evidence>
<proteinExistence type="predicted"/>
<keyword evidence="4" id="KW-1185">Reference proteome</keyword>
<dbReference type="RefSeq" id="WP_179906447.1">
    <property type="nucleotide sequence ID" value="NZ_JACBXS010000022.1"/>
</dbReference>
<dbReference type="EMBL" id="JACBXS010000022">
    <property type="protein sequence ID" value="NYS25647.1"/>
    <property type="molecule type" value="Genomic_DNA"/>
</dbReference>
<feature type="region of interest" description="Disordered" evidence="1">
    <location>
        <begin position="139"/>
        <end position="160"/>
    </location>
</feature>